<protein>
    <submittedName>
        <fullName evidence="1">Uncharacterized protein</fullName>
    </submittedName>
</protein>
<dbReference type="AlphaFoldDB" id="A0A7J8I8G0"/>
<accession>A0A7J8I8G0</accession>
<organism evidence="1 2">
    <name type="scientific">Molossus molossus</name>
    <name type="common">Pallas' mastiff bat</name>
    <name type="synonym">Vespertilio molossus</name>
    <dbReference type="NCBI Taxonomy" id="27622"/>
    <lineage>
        <taxon>Eukaryota</taxon>
        <taxon>Metazoa</taxon>
        <taxon>Chordata</taxon>
        <taxon>Craniata</taxon>
        <taxon>Vertebrata</taxon>
        <taxon>Euteleostomi</taxon>
        <taxon>Mammalia</taxon>
        <taxon>Eutheria</taxon>
        <taxon>Laurasiatheria</taxon>
        <taxon>Chiroptera</taxon>
        <taxon>Yangochiroptera</taxon>
        <taxon>Molossidae</taxon>
        <taxon>Molossus</taxon>
    </lineage>
</organism>
<evidence type="ECO:0000313" key="2">
    <source>
        <dbReference type="Proteomes" id="UP000550707"/>
    </source>
</evidence>
<proteinExistence type="predicted"/>
<evidence type="ECO:0000313" key="1">
    <source>
        <dbReference type="EMBL" id="KAF6480873.1"/>
    </source>
</evidence>
<name>A0A7J8I8G0_MOLMO</name>
<comment type="caution">
    <text evidence="1">The sequence shown here is derived from an EMBL/GenBank/DDBJ whole genome shotgun (WGS) entry which is preliminary data.</text>
</comment>
<dbReference type="EMBL" id="JACASF010000004">
    <property type="protein sequence ID" value="KAF6480873.1"/>
    <property type="molecule type" value="Genomic_DNA"/>
</dbReference>
<dbReference type="Proteomes" id="UP000550707">
    <property type="component" value="Unassembled WGS sequence"/>
</dbReference>
<keyword evidence="2" id="KW-1185">Reference proteome</keyword>
<dbReference type="InParanoid" id="A0A7J8I8G0"/>
<reference evidence="1 2" key="1">
    <citation type="journal article" date="2020" name="Nature">
        <title>Six reference-quality genomes reveal evolution of bat adaptations.</title>
        <authorList>
            <person name="Jebb D."/>
            <person name="Huang Z."/>
            <person name="Pippel M."/>
            <person name="Hughes G.M."/>
            <person name="Lavrichenko K."/>
            <person name="Devanna P."/>
            <person name="Winkler S."/>
            <person name="Jermiin L.S."/>
            <person name="Skirmuntt E.C."/>
            <person name="Katzourakis A."/>
            <person name="Burkitt-Gray L."/>
            <person name="Ray D.A."/>
            <person name="Sullivan K.A.M."/>
            <person name="Roscito J.G."/>
            <person name="Kirilenko B.M."/>
            <person name="Davalos L.M."/>
            <person name="Corthals A.P."/>
            <person name="Power M.L."/>
            <person name="Jones G."/>
            <person name="Ransome R.D."/>
            <person name="Dechmann D.K.N."/>
            <person name="Locatelli A.G."/>
            <person name="Puechmaille S.J."/>
            <person name="Fedrigo O."/>
            <person name="Jarvis E.D."/>
            <person name="Hiller M."/>
            <person name="Vernes S.C."/>
            <person name="Myers E.W."/>
            <person name="Teeling E.C."/>
        </authorList>
    </citation>
    <scope>NUCLEOTIDE SEQUENCE [LARGE SCALE GENOMIC DNA]</scope>
    <source>
        <strain evidence="1">MMolMol1</strain>
        <tissue evidence="1">Muscle</tissue>
    </source>
</reference>
<gene>
    <name evidence="1" type="ORF">HJG59_010667</name>
</gene>
<sequence>MLWGLPRCPFPFIPLTWGPKPISALWQWGCSSRPVQKTCTPHSSHQIAVLVWKGQTWTWTEQEEGTGYPCTQKSPKAMHLSKLRPSCKTRRMGYSWACGPHVPGLPKSPLVLHVTRGTNSSRAPHNCPLFTLTICFPGSPAVPREIRMVGHPTCHPGLGLLRSWFPYLYSLFPTP</sequence>